<dbReference type="AlphaFoldDB" id="F5YFX6"/>
<dbReference type="Pfam" id="PF00528">
    <property type="entry name" value="BPD_transp_1"/>
    <property type="match status" value="1"/>
</dbReference>
<keyword evidence="5" id="KW-1003">Cell membrane</keyword>
<dbReference type="HOGENOM" id="CLU_019602_1_1_12"/>
<sequence length="225" mass="25160">MDTLQKILSWVPPLLGGARVTIGLTLLAVSAGVILSLFLALGKMSKYKWVNKFCSAYIFFFRGTPLLMQLYFIYYALPLMLPVFIIRTGDQFFDRFIPAFIAFALNSAAYCAEIIRAAIQSIDKGQFEASRALGLSYPLTMSLVVVPQAIRRLIPPIGNEFIMVLKDASLVSMIALVDITKATRNIEGSTRSALVYIPAMILYLIITAVFTFAFHKLEKKYSVYE</sequence>
<dbReference type="KEGG" id="taz:TREAZ_1331"/>
<comment type="subunit">
    <text evidence="11">The complex is composed of two ATP-binding proteins (GltL), two transmembrane proteins (GltJ and GltK) and a solute-binding protein (GltI).</text>
</comment>
<dbReference type="GO" id="GO:0006865">
    <property type="term" value="P:amino acid transport"/>
    <property type="evidence" value="ECO:0007669"/>
    <property type="project" value="UniProtKB-KW"/>
</dbReference>
<evidence type="ECO:0000256" key="4">
    <source>
        <dbReference type="ARBA" id="ARBA00022448"/>
    </source>
</evidence>
<organism evidence="15 16">
    <name type="scientific">Leadbettera azotonutricia (strain ATCC BAA-888 / DSM 13862 / ZAS-9)</name>
    <name type="common">Treponema azotonutricium</name>
    <dbReference type="NCBI Taxonomy" id="545695"/>
    <lineage>
        <taxon>Bacteria</taxon>
        <taxon>Pseudomonadati</taxon>
        <taxon>Spirochaetota</taxon>
        <taxon>Spirochaetia</taxon>
        <taxon>Spirochaetales</taxon>
        <taxon>Breznakiellaceae</taxon>
        <taxon>Leadbettera</taxon>
    </lineage>
</organism>
<dbReference type="SUPFAM" id="SSF161098">
    <property type="entry name" value="MetI-like"/>
    <property type="match status" value="1"/>
</dbReference>
<protein>
    <recommendedName>
        <fullName evidence="12">Glutamate/aspartate import permease protein GltK</fullName>
    </recommendedName>
</protein>
<evidence type="ECO:0000256" key="13">
    <source>
        <dbReference type="RuleBase" id="RU363032"/>
    </source>
</evidence>
<feature type="transmembrane region" description="Helical" evidence="13">
    <location>
        <begin position="20"/>
        <end position="41"/>
    </location>
</feature>
<gene>
    <name evidence="15" type="ordered locus">TREAZ_1331</name>
</gene>
<name>F5YFX6_LEAAZ</name>
<feature type="transmembrane region" description="Helical" evidence="13">
    <location>
        <begin position="193"/>
        <end position="214"/>
    </location>
</feature>
<evidence type="ECO:0000259" key="14">
    <source>
        <dbReference type="PROSITE" id="PS50928"/>
    </source>
</evidence>
<feature type="transmembrane region" description="Helical" evidence="13">
    <location>
        <begin position="53"/>
        <end position="77"/>
    </location>
</feature>
<dbReference type="FunCoup" id="F5YFX6">
    <property type="interactions" value="111"/>
</dbReference>
<dbReference type="InterPro" id="IPR035906">
    <property type="entry name" value="MetI-like_sf"/>
</dbReference>
<keyword evidence="9 13" id="KW-0472">Membrane</keyword>
<dbReference type="RefSeq" id="WP_015710669.1">
    <property type="nucleotide sequence ID" value="NC_015577.1"/>
</dbReference>
<feature type="transmembrane region" description="Helical" evidence="13">
    <location>
        <begin position="97"/>
        <end position="119"/>
    </location>
</feature>
<proteinExistence type="inferred from homology"/>
<evidence type="ECO:0000256" key="1">
    <source>
        <dbReference type="ARBA" id="ARBA00003159"/>
    </source>
</evidence>
<dbReference type="PROSITE" id="PS50928">
    <property type="entry name" value="ABC_TM1"/>
    <property type="match status" value="1"/>
</dbReference>
<keyword evidence="7" id="KW-0029">Amino-acid transport</keyword>
<evidence type="ECO:0000256" key="9">
    <source>
        <dbReference type="ARBA" id="ARBA00023136"/>
    </source>
</evidence>
<comment type="similarity">
    <text evidence="3">Belongs to the binding-protein-dependent transport system permease family. HisMQ subfamily.</text>
</comment>
<dbReference type="Gene3D" id="1.10.3720.10">
    <property type="entry name" value="MetI-like"/>
    <property type="match status" value="1"/>
</dbReference>
<reference evidence="15 16" key="2">
    <citation type="journal article" date="2011" name="ISME J.">
        <title>RNA-seq reveals cooperative metabolic interactions between two termite-gut spirochete species in co-culture.</title>
        <authorList>
            <person name="Rosenthal A.Z."/>
            <person name="Matson E.G."/>
            <person name="Eldar A."/>
            <person name="Leadbetter J.R."/>
        </authorList>
    </citation>
    <scope>NUCLEOTIDE SEQUENCE [LARGE SCALE GENOMIC DNA]</scope>
    <source>
        <strain evidence="16">ATCC BAA-888 / DSM 13862 / ZAS-9</strain>
    </source>
</reference>
<evidence type="ECO:0000256" key="6">
    <source>
        <dbReference type="ARBA" id="ARBA00022692"/>
    </source>
</evidence>
<dbReference type="NCBIfam" id="TIGR01726">
    <property type="entry name" value="HEQRo_perm_3TM"/>
    <property type="match status" value="1"/>
</dbReference>
<evidence type="ECO:0000256" key="11">
    <source>
        <dbReference type="ARBA" id="ARBA00062718"/>
    </source>
</evidence>
<keyword evidence="4 13" id="KW-0813">Transport</keyword>
<dbReference type="GO" id="GO:0022857">
    <property type="term" value="F:transmembrane transporter activity"/>
    <property type="evidence" value="ECO:0007669"/>
    <property type="project" value="InterPro"/>
</dbReference>
<dbReference type="Proteomes" id="UP000009222">
    <property type="component" value="Chromosome"/>
</dbReference>
<keyword evidence="8 13" id="KW-1133">Transmembrane helix</keyword>
<evidence type="ECO:0000256" key="10">
    <source>
        <dbReference type="ARBA" id="ARBA00060298"/>
    </source>
</evidence>
<keyword evidence="16" id="KW-1185">Reference proteome</keyword>
<keyword evidence="6 13" id="KW-0812">Transmembrane</keyword>
<accession>F5YFX6</accession>
<dbReference type="GO" id="GO:0043190">
    <property type="term" value="C:ATP-binding cassette (ABC) transporter complex"/>
    <property type="evidence" value="ECO:0007669"/>
    <property type="project" value="InterPro"/>
</dbReference>
<reference evidence="16" key="1">
    <citation type="submission" date="2009-12" db="EMBL/GenBank/DDBJ databases">
        <title>Complete sequence of Treponema azotonutricium strain ZAS-9.</title>
        <authorList>
            <person name="Tetu S.G."/>
            <person name="Matson E."/>
            <person name="Ren Q."/>
            <person name="Seshadri R."/>
            <person name="Elbourne L."/>
            <person name="Hassan K.A."/>
            <person name="Durkin A."/>
            <person name="Radune D."/>
            <person name="Mohamoud Y."/>
            <person name="Shay R."/>
            <person name="Jin S."/>
            <person name="Zhang X."/>
            <person name="Lucey K."/>
            <person name="Ballor N.R."/>
            <person name="Ottesen E."/>
            <person name="Rosenthal R."/>
            <person name="Allen A."/>
            <person name="Leadbetter J.R."/>
            <person name="Paulsen I.T."/>
        </authorList>
    </citation>
    <scope>NUCLEOTIDE SEQUENCE [LARGE SCALE GENOMIC DNA]</scope>
    <source>
        <strain evidence="16">ATCC BAA-888 / DSM 13862 / ZAS-9</strain>
    </source>
</reference>
<dbReference type="PANTHER" id="PTHR30614">
    <property type="entry name" value="MEMBRANE COMPONENT OF AMINO ACID ABC TRANSPORTER"/>
    <property type="match status" value="1"/>
</dbReference>
<comment type="subcellular location">
    <subcellularLocation>
        <location evidence="2">Cell inner membrane</location>
        <topology evidence="2">Multi-pass membrane protein</topology>
    </subcellularLocation>
    <subcellularLocation>
        <location evidence="13">Cell membrane</location>
        <topology evidence="13">Multi-pass membrane protein</topology>
    </subcellularLocation>
</comment>
<evidence type="ECO:0000313" key="16">
    <source>
        <dbReference type="Proteomes" id="UP000009222"/>
    </source>
</evidence>
<dbReference type="OrthoDB" id="9774451at2"/>
<dbReference type="InterPro" id="IPR010065">
    <property type="entry name" value="AA_ABC_transptr_permease_3TM"/>
</dbReference>
<evidence type="ECO:0000256" key="12">
    <source>
        <dbReference type="ARBA" id="ARBA00073645"/>
    </source>
</evidence>
<evidence type="ECO:0000256" key="2">
    <source>
        <dbReference type="ARBA" id="ARBA00004429"/>
    </source>
</evidence>
<dbReference type="FunFam" id="1.10.3720.10:FF:000006">
    <property type="entry name" value="Glutamate/aspartate ABC transporter, permease protein GltK"/>
    <property type="match status" value="1"/>
</dbReference>
<dbReference type="eggNOG" id="COG0765">
    <property type="taxonomic scope" value="Bacteria"/>
</dbReference>
<dbReference type="EMBL" id="CP001841">
    <property type="protein sequence ID" value="AEF83074.1"/>
    <property type="molecule type" value="Genomic_DNA"/>
</dbReference>
<dbReference type="CDD" id="cd06261">
    <property type="entry name" value="TM_PBP2"/>
    <property type="match status" value="1"/>
</dbReference>
<dbReference type="STRING" id="545695.TREAZ_1331"/>
<feature type="domain" description="ABC transmembrane type-1" evidence="14">
    <location>
        <begin position="18"/>
        <end position="213"/>
    </location>
</feature>
<evidence type="ECO:0000256" key="7">
    <source>
        <dbReference type="ARBA" id="ARBA00022970"/>
    </source>
</evidence>
<evidence type="ECO:0000256" key="8">
    <source>
        <dbReference type="ARBA" id="ARBA00022989"/>
    </source>
</evidence>
<comment type="function">
    <text evidence="10">Part of the ABC transporter complex GltIJKL involved in glutamate and aspartate uptake. Probably responsible for the translocation of the substrate across the membrane.</text>
</comment>
<dbReference type="InterPro" id="IPR043429">
    <property type="entry name" value="ArtM/GltK/GlnP/TcyL/YhdX-like"/>
</dbReference>
<dbReference type="InterPro" id="IPR000515">
    <property type="entry name" value="MetI-like"/>
</dbReference>
<evidence type="ECO:0000313" key="15">
    <source>
        <dbReference type="EMBL" id="AEF83074.1"/>
    </source>
</evidence>
<dbReference type="PANTHER" id="PTHR30614:SF20">
    <property type="entry name" value="GLUTAMINE TRANSPORT SYSTEM PERMEASE PROTEIN GLNP"/>
    <property type="match status" value="1"/>
</dbReference>
<dbReference type="InParanoid" id="F5YFX6"/>
<evidence type="ECO:0000256" key="5">
    <source>
        <dbReference type="ARBA" id="ARBA00022475"/>
    </source>
</evidence>
<comment type="function">
    <text evidence="1">Part of the binding-protein-dependent transport system for glutamine; probably responsible for the translocation of the substrate across the membrane.</text>
</comment>
<evidence type="ECO:0000256" key="3">
    <source>
        <dbReference type="ARBA" id="ARBA00010072"/>
    </source>
</evidence>